<reference evidence="4" key="1">
    <citation type="submission" date="2020-07" db="EMBL/GenBank/DDBJ databases">
        <title>Huge and variable diversity of episymbiotic CPR bacteria and DPANN archaea in groundwater ecosystems.</title>
        <authorList>
            <person name="He C.Y."/>
            <person name="Keren R."/>
            <person name="Whittaker M."/>
            <person name="Farag I.F."/>
            <person name="Doudna J."/>
            <person name="Cate J.H.D."/>
            <person name="Banfield J.F."/>
        </authorList>
    </citation>
    <scope>NUCLEOTIDE SEQUENCE</scope>
    <source>
        <strain evidence="4">NC_groundwater_1370_Ag_S-0.2um_69_93</strain>
    </source>
</reference>
<evidence type="ECO:0000313" key="4">
    <source>
        <dbReference type="EMBL" id="MBI4251377.1"/>
    </source>
</evidence>
<evidence type="ECO:0000313" key="5">
    <source>
        <dbReference type="Proteomes" id="UP000752292"/>
    </source>
</evidence>
<dbReference type="GO" id="GO:0003677">
    <property type="term" value="F:DNA binding"/>
    <property type="evidence" value="ECO:0007669"/>
    <property type="project" value="UniProtKB-KW"/>
</dbReference>
<dbReference type="SUPFAM" id="SSF51182">
    <property type="entry name" value="RmlC-like cupins"/>
    <property type="match status" value="1"/>
</dbReference>
<protein>
    <submittedName>
        <fullName evidence="4">Helix-turn-helix transcriptional regulator</fullName>
    </submittedName>
</protein>
<dbReference type="Gene3D" id="2.60.120.10">
    <property type="entry name" value="Jelly Rolls"/>
    <property type="match status" value="1"/>
</dbReference>
<gene>
    <name evidence="4" type="ORF">HY618_02875</name>
</gene>
<sequence length="215" mass="23260">MKSEMTNGNRPAERGPKAGKGAGRKKGAVQVPEVRIGEKVRGLRKKNGYSIQKLAELSGVSPAGVYKIETNGMVPTVTTLMKLAVALEQPVSYFVEVGESLPEVRCIRKGERTLLASGQEGRTEVVAERLRGGRLETLFRTLEAGARSRAPHVQAGCETLVYCVRGDLVVRRGEEAYRLKEGDSLHHQAGGKVMFENAGRAAAQFLVVHAHATVN</sequence>
<dbReference type="SUPFAM" id="SSF47413">
    <property type="entry name" value="lambda repressor-like DNA-binding domains"/>
    <property type="match status" value="1"/>
</dbReference>
<dbReference type="EMBL" id="JACQRX010000128">
    <property type="protein sequence ID" value="MBI4251377.1"/>
    <property type="molecule type" value="Genomic_DNA"/>
</dbReference>
<organism evidence="4 5">
    <name type="scientific">Tectimicrobiota bacterium</name>
    <dbReference type="NCBI Taxonomy" id="2528274"/>
    <lineage>
        <taxon>Bacteria</taxon>
        <taxon>Pseudomonadati</taxon>
        <taxon>Nitrospinota/Tectimicrobiota group</taxon>
        <taxon>Candidatus Tectimicrobiota</taxon>
    </lineage>
</organism>
<dbReference type="PANTHER" id="PTHR46797">
    <property type="entry name" value="HTH-TYPE TRANSCRIPTIONAL REGULATOR"/>
    <property type="match status" value="1"/>
</dbReference>
<dbReference type="InterPro" id="IPR014710">
    <property type="entry name" value="RmlC-like_jellyroll"/>
</dbReference>
<dbReference type="InterPro" id="IPR013096">
    <property type="entry name" value="Cupin_2"/>
</dbReference>
<dbReference type="PANTHER" id="PTHR46797:SF1">
    <property type="entry name" value="METHYLPHOSPHONATE SYNTHASE"/>
    <property type="match status" value="1"/>
</dbReference>
<dbReference type="Proteomes" id="UP000752292">
    <property type="component" value="Unassembled WGS sequence"/>
</dbReference>
<dbReference type="InterPro" id="IPR011051">
    <property type="entry name" value="RmlC_Cupin_sf"/>
</dbReference>
<dbReference type="Pfam" id="PF01381">
    <property type="entry name" value="HTH_3"/>
    <property type="match status" value="1"/>
</dbReference>
<dbReference type="GO" id="GO:0003700">
    <property type="term" value="F:DNA-binding transcription factor activity"/>
    <property type="evidence" value="ECO:0007669"/>
    <property type="project" value="TreeGrafter"/>
</dbReference>
<name>A0A933E7F9_UNCTE</name>
<evidence type="ECO:0000259" key="3">
    <source>
        <dbReference type="PROSITE" id="PS50943"/>
    </source>
</evidence>
<feature type="domain" description="HTH cro/C1-type" evidence="3">
    <location>
        <begin position="40"/>
        <end position="94"/>
    </location>
</feature>
<evidence type="ECO:0000256" key="2">
    <source>
        <dbReference type="SAM" id="MobiDB-lite"/>
    </source>
</evidence>
<dbReference type="Pfam" id="PF07883">
    <property type="entry name" value="Cupin_2"/>
    <property type="match status" value="1"/>
</dbReference>
<evidence type="ECO:0000256" key="1">
    <source>
        <dbReference type="ARBA" id="ARBA00023125"/>
    </source>
</evidence>
<dbReference type="InterPro" id="IPR001387">
    <property type="entry name" value="Cro/C1-type_HTH"/>
</dbReference>
<comment type="caution">
    <text evidence="4">The sequence shown here is derived from an EMBL/GenBank/DDBJ whole genome shotgun (WGS) entry which is preliminary data.</text>
</comment>
<dbReference type="Gene3D" id="1.10.260.40">
    <property type="entry name" value="lambda repressor-like DNA-binding domains"/>
    <property type="match status" value="1"/>
</dbReference>
<dbReference type="GO" id="GO:0005829">
    <property type="term" value="C:cytosol"/>
    <property type="evidence" value="ECO:0007669"/>
    <property type="project" value="TreeGrafter"/>
</dbReference>
<dbReference type="AlphaFoldDB" id="A0A933E7F9"/>
<dbReference type="SMART" id="SM00530">
    <property type="entry name" value="HTH_XRE"/>
    <property type="match status" value="1"/>
</dbReference>
<keyword evidence="1" id="KW-0238">DNA-binding</keyword>
<dbReference type="InterPro" id="IPR050807">
    <property type="entry name" value="TransReg_Diox_bact_type"/>
</dbReference>
<dbReference type="CDD" id="cd00093">
    <property type="entry name" value="HTH_XRE"/>
    <property type="match status" value="1"/>
</dbReference>
<feature type="region of interest" description="Disordered" evidence="2">
    <location>
        <begin position="1"/>
        <end position="29"/>
    </location>
</feature>
<dbReference type="CDD" id="cd02209">
    <property type="entry name" value="cupin_XRE_C"/>
    <property type="match status" value="1"/>
</dbReference>
<dbReference type="InterPro" id="IPR010982">
    <property type="entry name" value="Lambda_DNA-bd_dom_sf"/>
</dbReference>
<accession>A0A933E7F9</accession>
<proteinExistence type="predicted"/>
<dbReference type="PROSITE" id="PS50943">
    <property type="entry name" value="HTH_CROC1"/>
    <property type="match status" value="1"/>
</dbReference>